<dbReference type="EMBL" id="KL197721">
    <property type="protein sequence ID" value="KDQ56657.1"/>
    <property type="molecule type" value="Genomic_DNA"/>
</dbReference>
<accession>A0A067PZH1</accession>
<dbReference type="InParanoid" id="A0A067PZH1"/>
<reference evidence="2" key="1">
    <citation type="journal article" date="2014" name="Proc. Natl. Acad. Sci. U.S.A.">
        <title>Extensive sampling of basidiomycete genomes demonstrates inadequacy of the white-rot/brown-rot paradigm for wood decay fungi.</title>
        <authorList>
            <person name="Riley R."/>
            <person name="Salamov A.A."/>
            <person name="Brown D.W."/>
            <person name="Nagy L.G."/>
            <person name="Floudas D."/>
            <person name="Held B.W."/>
            <person name="Levasseur A."/>
            <person name="Lombard V."/>
            <person name="Morin E."/>
            <person name="Otillar R."/>
            <person name="Lindquist E.A."/>
            <person name="Sun H."/>
            <person name="LaButti K.M."/>
            <person name="Schmutz J."/>
            <person name="Jabbour D."/>
            <person name="Luo H."/>
            <person name="Baker S.E."/>
            <person name="Pisabarro A.G."/>
            <person name="Walton J.D."/>
            <person name="Blanchette R.A."/>
            <person name="Henrissat B."/>
            <person name="Martin F."/>
            <person name="Cullen D."/>
            <person name="Hibbett D.S."/>
            <person name="Grigoriev I.V."/>
        </authorList>
    </citation>
    <scope>NUCLEOTIDE SEQUENCE [LARGE SCALE GENOMIC DNA]</scope>
    <source>
        <strain evidence="2">MUCL 33604</strain>
    </source>
</reference>
<gene>
    <name evidence="1" type="ORF">JAAARDRAFT_194638</name>
</gene>
<dbReference type="AlphaFoldDB" id="A0A067PZH1"/>
<evidence type="ECO:0000313" key="2">
    <source>
        <dbReference type="Proteomes" id="UP000027265"/>
    </source>
</evidence>
<protein>
    <submittedName>
        <fullName evidence="1">Uncharacterized protein</fullName>
    </submittedName>
</protein>
<name>A0A067PZH1_9AGAM</name>
<organism evidence="1 2">
    <name type="scientific">Jaapia argillacea MUCL 33604</name>
    <dbReference type="NCBI Taxonomy" id="933084"/>
    <lineage>
        <taxon>Eukaryota</taxon>
        <taxon>Fungi</taxon>
        <taxon>Dikarya</taxon>
        <taxon>Basidiomycota</taxon>
        <taxon>Agaricomycotina</taxon>
        <taxon>Agaricomycetes</taxon>
        <taxon>Agaricomycetidae</taxon>
        <taxon>Jaapiales</taxon>
        <taxon>Jaapiaceae</taxon>
        <taxon>Jaapia</taxon>
    </lineage>
</organism>
<proteinExistence type="predicted"/>
<dbReference type="Proteomes" id="UP000027265">
    <property type="component" value="Unassembled WGS sequence"/>
</dbReference>
<dbReference type="HOGENOM" id="CLU_1004965_0_0_1"/>
<evidence type="ECO:0000313" key="1">
    <source>
        <dbReference type="EMBL" id="KDQ56657.1"/>
    </source>
</evidence>
<keyword evidence="2" id="KW-1185">Reference proteome</keyword>
<sequence length="277" mass="30966">MILMIVQMDSHSIDGTVLQQVEMKLSDAYELNRSKGFDQPVHALLTDLYMTCQYTFDGRGYWIQYYKSHASTPSRGEYFVEMARFTESIFEILLDGYIDFLQAQVNGITYALAASPALPFLLTPLMLLAVPSWQACSDQWRLRSLTLATEQVKWQAALEKADMARTILQTIPRSEVGKVEESAQTAMSLLKESTKVMYGHNRLHGIREPTAETLEEDAQQALDALFPTPGSGVNPLNFPSESIPRSMAHLPPPHGMSDVEWARALSVPYTEPSSSVA</sequence>